<dbReference type="EMBL" id="JBHMCA010000091">
    <property type="protein sequence ID" value="MFB9451803.1"/>
    <property type="molecule type" value="Genomic_DNA"/>
</dbReference>
<organism evidence="1 2">
    <name type="scientific">Dactylosporangium vinaceum</name>
    <dbReference type="NCBI Taxonomy" id="53362"/>
    <lineage>
        <taxon>Bacteria</taxon>
        <taxon>Bacillati</taxon>
        <taxon>Actinomycetota</taxon>
        <taxon>Actinomycetes</taxon>
        <taxon>Micromonosporales</taxon>
        <taxon>Micromonosporaceae</taxon>
        <taxon>Dactylosporangium</taxon>
    </lineage>
</organism>
<keyword evidence="2" id="KW-1185">Reference proteome</keyword>
<dbReference type="RefSeq" id="WP_223104493.1">
    <property type="nucleotide sequence ID" value="NZ_CP061913.1"/>
</dbReference>
<name>A0ABV5MTF1_9ACTN</name>
<accession>A0ABV5MTF1</accession>
<dbReference type="Proteomes" id="UP001589608">
    <property type="component" value="Unassembled WGS sequence"/>
</dbReference>
<reference evidence="1 2" key="1">
    <citation type="submission" date="2024-09" db="EMBL/GenBank/DDBJ databases">
        <authorList>
            <person name="Sun Q."/>
            <person name="Mori K."/>
        </authorList>
    </citation>
    <scope>NUCLEOTIDE SEQUENCE [LARGE SCALE GENOMIC DNA]</scope>
    <source>
        <strain evidence="1 2">JCM 3307</strain>
    </source>
</reference>
<protein>
    <submittedName>
        <fullName evidence="1">Uncharacterized protein</fullName>
    </submittedName>
</protein>
<evidence type="ECO:0000313" key="1">
    <source>
        <dbReference type="EMBL" id="MFB9451803.1"/>
    </source>
</evidence>
<comment type="caution">
    <text evidence="1">The sequence shown here is derived from an EMBL/GenBank/DDBJ whole genome shotgun (WGS) entry which is preliminary data.</text>
</comment>
<gene>
    <name evidence="1" type="ORF">ACFFTR_52830</name>
</gene>
<proteinExistence type="predicted"/>
<sequence>MAPWLGFLADEARPPAGIVALSWVESLLSRPPDDEGLFVAANLIALAVFRAGEADLARHISHEEISYALRREARDPVYLLYALQPQINLLRLDGYGPDPDRALRGLDALARLAAGLDLELPGLSISAAQVRRLDEAGLPVRKAARDAHIIDTCKLLWRLGRPDRLVEAANGLLARYPEAARGGPHHAAEALWLAAPEIQAPPPTATLDSGPRPAVHLAFLRLIHYTARLADLGETEPVVGLATGLLTRQDILGGPYASALTPLRWRAALADSLLRVGRADLAEPVLRAAHHNAFGDPQLARGTAERLGMAAPMPPVDRDAAVALAHRVLDRLSR</sequence>
<evidence type="ECO:0000313" key="2">
    <source>
        <dbReference type="Proteomes" id="UP001589608"/>
    </source>
</evidence>